<proteinExistence type="predicted"/>
<sequence length="195" mass="20770">MKTIMKVDIRTRIASAPSPALRQAETAVQNLNTRTGRPDTAVDRSGNSFLIVSFGSGENAALARAWIAEAAELGQVQWLTFSEINAETRRQLRQALASSLNGVRIMIVGRQFDVLQTVALARAAGALEKEVLSLVTNAVDLPIYCAHCRATSSVVGGVGDVVTCPACDRTVEIHAHLSGVRGSYLASDALARELP</sequence>
<evidence type="ECO:0000313" key="2">
    <source>
        <dbReference type="EMBL" id="RAM37753.1"/>
    </source>
</evidence>
<organism evidence="2 3">
    <name type="scientific">Arthrobacter globiformis</name>
    <dbReference type="NCBI Taxonomy" id="1665"/>
    <lineage>
        <taxon>Bacteria</taxon>
        <taxon>Bacillati</taxon>
        <taxon>Actinomycetota</taxon>
        <taxon>Actinomycetes</taxon>
        <taxon>Micrococcales</taxon>
        <taxon>Micrococcaceae</taxon>
        <taxon>Arthrobacter</taxon>
    </lineage>
</organism>
<reference evidence="2 3" key="1">
    <citation type="submission" date="2018-04" db="EMBL/GenBank/DDBJ databases">
        <title>Bacteria isolated from cave deposits of Manipur.</title>
        <authorList>
            <person name="Sahoo D."/>
            <person name="Sarangthem I."/>
            <person name="Nandeibam J."/>
        </authorList>
    </citation>
    <scope>NUCLEOTIDE SEQUENCE [LARGE SCALE GENOMIC DNA]</scope>
    <source>
        <strain evidence="3">mrc11</strain>
    </source>
</reference>
<gene>
    <name evidence="2" type="ORF">DBZ45_09140</name>
</gene>
<dbReference type="EMBL" id="QLNP01000067">
    <property type="protein sequence ID" value="RAM37753.1"/>
    <property type="molecule type" value="Genomic_DNA"/>
</dbReference>
<comment type="caution">
    <text evidence="2">The sequence shown here is derived from an EMBL/GenBank/DDBJ whole genome shotgun (WGS) entry which is preliminary data.</text>
</comment>
<dbReference type="AlphaFoldDB" id="A0A328HL68"/>
<evidence type="ECO:0000313" key="3">
    <source>
        <dbReference type="Proteomes" id="UP000249166"/>
    </source>
</evidence>
<accession>A0A328HL68</accession>
<dbReference type="InterPro" id="IPR048037">
    <property type="entry name" value="DmmA-like_C"/>
</dbReference>
<dbReference type="Pfam" id="PF22289">
    <property type="entry name" value="DmmA-like_C"/>
    <property type="match status" value="1"/>
</dbReference>
<evidence type="ECO:0000259" key="1">
    <source>
        <dbReference type="Pfam" id="PF22289"/>
    </source>
</evidence>
<dbReference type="NCBIfam" id="NF041259">
    <property type="entry name" value="mono_DmmA_fam"/>
    <property type="match status" value="1"/>
</dbReference>
<protein>
    <recommendedName>
        <fullName evidence="1">Dimethylamine monooxygenase subunit DmmA-like C-terminal domain-containing protein</fullName>
    </recommendedName>
</protein>
<dbReference type="Proteomes" id="UP000249166">
    <property type="component" value="Unassembled WGS sequence"/>
</dbReference>
<feature type="domain" description="Dimethylamine monooxygenase subunit DmmA-like C-terminal" evidence="1">
    <location>
        <begin position="143"/>
        <end position="185"/>
    </location>
</feature>
<name>A0A328HL68_ARTGO</name>